<evidence type="ECO:0000313" key="3">
    <source>
        <dbReference type="Proteomes" id="UP001296104"/>
    </source>
</evidence>
<feature type="region of interest" description="Disordered" evidence="1">
    <location>
        <begin position="1"/>
        <end position="47"/>
    </location>
</feature>
<sequence length="130" mass="15055">MSNLLSNDSQQALANAKPEEEKPPQQQQQAKGAHPTTPRREQKRTMPLNAAWANWAENEGKRQDYLKSAEGYEERKRNVAEAMKERQDYVPRREATFKLRKLNKEPEPEPELKASNANVLPPHLRRKADQ</sequence>
<comment type="caution">
    <text evidence="2">The sequence shown here is derived from an EMBL/GenBank/DDBJ whole genome shotgun (WGS) entry which is preliminary data.</text>
</comment>
<dbReference type="AlphaFoldDB" id="A0AAI9EE52"/>
<reference evidence="2" key="1">
    <citation type="submission" date="2023-11" db="EMBL/GenBank/DDBJ databases">
        <authorList>
            <person name="Alioto T."/>
            <person name="Alioto T."/>
            <person name="Gomez Garrido J."/>
        </authorList>
    </citation>
    <scope>NUCLEOTIDE SEQUENCE</scope>
</reference>
<dbReference type="Proteomes" id="UP001296104">
    <property type="component" value="Unassembled WGS sequence"/>
</dbReference>
<feature type="region of interest" description="Disordered" evidence="1">
    <location>
        <begin position="95"/>
        <end position="130"/>
    </location>
</feature>
<accession>A0AAI9EE52</accession>
<gene>
    <name evidence="2" type="ORF">LECACI_7A009844</name>
</gene>
<proteinExistence type="predicted"/>
<feature type="compositionally biased region" description="Basic and acidic residues" evidence="1">
    <location>
        <begin position="95"/>
        <end position="112"/>
    </location>
</feature>
<evidence type="ECO:0000313" key="2">
    <source>
        <dbReference type="EMBL" id="CAK4034686.1"/>
    </source>
</evidence>
<evidence type="ECO:0000256" key="1">
    <source>
        <dbReference type="SAM" id="MobiDB-lite"/>
    </source>
</evidence>
<feature type="compositionally biased region" description="Polar residues" evidence="1">
    <location>
        <begin position="1"/>
        <end position="13"/>
    </location>
</feature>
<organism evidence="2 3">
    <name type="scientific">Lecanosticta acicola</name>
    <dbReference type="NCBI Taxonomy" id="111012"/>
    <lineage>
        <taxon>Eukaryota</taxon>
        <taxon>Fungi</taxon>
        <taxon>Dikarya</taxon>
        <taxon>Ascomycota</taxon>
        <taxon>Pezizomycotina</taxon>
        <taxon>Dothideomycetes</taxon>
        <taxon>Dothideomycetidae</taxon>
        <taxon>Mycosphaerellales</taxon>
        <taxon>Mycosphaerellaceae</taxon>
        <taxon>Lecanosticta</taxon>
    </lineage>
</organism>
<dbReference type="EMBL" id="CAVMBE010000130">
    <property type="protein sequence ID" value="CAK4034686.1"/>
    <property type="molecule type" value="Genomic_DNA"/>
</dbReference>
<keyword evidence="3" id="KW-1185">Reference proteome</keyword>
<name>A0AAI9EE52_9PEZI</name>
<protein>
    <submittedName>
        <fullName evidence="2">Uncharacterized protein</fullName>
    </submittedName>
</protein>